<accession>A0A6A5ZNA5</accession>
<dbReference type="OrthoDB" id="542013at2759"/>
<dbReference type="InterPro" id="IPR036291">
    <property type="entry name" value="NAD(P)-bd_dom_sf"/>
</dbReference>
<dbReference type="PANTHER" id="PTHR43157:SF35">
    <property type="entry name" value="DEHYDROGENASE_REDUCTASE FAMILY PROTEIN, PUTATIVE-RELATED"/>
    <property type="match status" value="1"/>
</dbReference>
<keyword evidence="3" id="KW-1185">Reference proteome</keyword>
<proteinExistence type="predicted"/>
<evidence type="ECO:0000256" key="1">
    <source>
        <dbReference type="ARBA" id="ARBA00023002"/>
    </source>
</evidence>
<dbReference type="InterPro" id="IPR002347">
    <property type="entry name" value="SDR_fam"/>
</dbReference>
<gene>
    <name evidence="2" type="ORF">BDV96DRAFT_323769</name>
</gene>
<evidence type="ECO:0008006" key="4">
    <source>
        <dbReference type="Google" id="ProtNLM"/>
    </source>
</evidence>
<dbReference type="Pfam" id="PF00106">
    <property type="entry name" value="adh_short"/>
    <property type="match status" value="1"/>
</dbReference>
<organism evidence="2 3">
    <name type="scientific">Lophiotrema nucula</name>
    <dbReference type="NCBI Taxonomy" id="690887"/>
    <lineage>
        <taxon>Eukaryota</taxon>
        <taxon>Fungi</taxon>
        <taxon>Dikarya</taxon>
        <taxon>Ascomycota</taxon>
        <taxon>Pezizomycotina</taxon>
        <taxon>Dothideomycetes</taxon>
        <taxon>Pleosporomycetidae</taxon>
        <taxon>Pleosporales</taxon>
        <taxon>Lophiotremataceae</taxon>
        <taxon>Lophiotrema</taxon>
    </lineage>
</organism>
<dbReference type="Gene3D" id="3.40.50.720">
    <property type="entry name" value="NAD(P)-binding Rossmann-like Domain"/>
    <property type="match status" value="1"/>
</dbReference>
<keyword evidence="1" id="KW-0560">Oxidoreductase</keyword>
<evidence type="ECO:0000313" key="3">
    <source>
        <dbReference type="Proteomes" id="UP000799770"/>
    </source>
</evidence>
<dbReference type="EMBL" id="ML977314">
    <property type="protein sequence ID" value="KAF2120343.1"/>
    <property type="molecule type" value="Genomic_DNA"/>
</dbReference>
<dbReference type="GO" id="GO:0016491">
    <property type="term" value="F:oxidoreductase activity"/>
    <property type="evidence" value="ECO:0007669"/>
    <property type="project" value="UniProtKB-KW"/>
</dbReference>
<name>A0A6A5ZNA5_9PLEO</name>
<dbReference type="SUPFAM" id="SSF51735">
    <property type="entry name" value="NAD(P)-binding Rossmann-fold domains"/>
    <property type="match status" value="1"/>
</dbReference>
<sequence length="350" mass="38467">MPPASLDLPAHADPPFTRFRKSQFTKPVPTPRSLSLAGQTAIITGSNSGLGLECGRQFLALGLERLIMAVRRPDAGEKVAVALRSQYPKARVEVWTLDMASYDSIRSFAEKCNTIERLDVVILNSGLDKIQFDTVKATGHEEMFQVNYLSTVLLAILLLPVLKSRSPEGKPGRLSLVGSGLALSSRFTNRNAVPLIPSFDDPKGWGLDASNERYSLTKTLLLMFIFKLSSYVPSSDIICNVVDPALCKGSALHRPGHAPFLFRAIMVIVSMIAARSMEVGATCYVDAACVKGAESHGSFVCDWKVHAYHRMMYTEEGMMTTERLWAETLGELKFAGVDEILERMHKGLKA</sequence>
<dbReference type="Proteomes" id="UP000799770">
    <property type="component" value="Unassembled WGS sequence"/>
</dbReference>
<evidence type="ECO:0000313" key="2">
    <source>
        <dbReference type="EMBL" id="KAF2120343.1"/>
    </source>
</evidence>
<protein>
    <recommendedName>
        <fullName evidence="4">Short-chain dehydrogenase/reductase family protein</fullName>
    </recommendedName>
</protein>
<dbReference type="PANTHER" id="PTHR43157">
    <property type="entry name" value="PHOSPHATIDYLINOSITOL-GLYCAN BIOSYNTHESIS CLASS F PROTEIN-RELATED"/>
    <property type="match status" value="1"/>
</dbReference>
<dbReference type="AlphaFoldDB" id="A0A6A5ZNA5"/>
<reference evidence="2" key="1">
    <citation type="journal article" date="2020" name="Stud. Mycol.">
        <title>101 Dothideomycetes genomes: a test case for predicting lifestyles and emergence of pathogens.</title>
        <authorList>
            <person name="Haridas S."/>
            <person name="Albert R."/>
            <person name="Binder M."/>
            <person name="Bloem J."/>
            <person name="Labutti K."/>
            <person name="Salamov A."/>
            <person name="Andreopoulos B."/>
            <person name="Baker S."/>
            <person name="Barry K."/>
            <person name="Bills G."/>
            <person name="Bluhm B."/>
            <person name="Cannon C."/>
            <person name="Castanera R."/>
            <person name="Culley D."/>
            <person name="Daum C."/>
            <person name="Ezra D."/>
            <person name="Gonzalez J."/>
            <person name="Henrissat B."/>
            <person name="Kuo A."/>
            <person name="Liang C."/>
            <person name="Lipzen A."/>
            <person name="Lutzoni F."/>
            <person name="Magnuson J."/>
            <person name="Mondo S."/>
            <person name="Nolan M."/>
            <person name="Ohm R."/>
            <person name="Pangilinan J."/>
            <person name="Park H.-J."/>
            <person name="Ramirez L."/>
            <person name="Alfaro M."/>
            <person name="Sun H."/>
            <person name="Tritt A."/>
            <person name="Yoshinaga Y."/>
            <person name="Zwiers L.-H."/>
            <person name="Turgeon B."/>
            <person name="Goodwin S."/>
            <person name="Spatafora J."/>
            <person name="Crous P."/>
            <person name="Grigoriev I."/>
        </authorList>
    </citation>
    <scope>NUCLEOTIDE SEQUENCE</scope>
    <source>
        <strain evidence="2">CBS 627.86</strain>
    </source>
</reference>